<feature type="domain" description="DUF3048" evidence="3">
    <location>
        <begin position="244"/>
        <end position="317"/>
    </location>
</feature>
<dbReference type="EMBL" id="CP076460">
    <property type="protein sequence ID" value="QWQ32609.1"/>
    <property type="molecule type" value="Genomic_DNA"/>
</dbReference>
<evidence type="ECO:0000259" key="2">
    <source>
        <dbReference type="Pfam" id="PF11258"/>
    </source>
</evidence>
<evidence type="ECO:0000313" key="4">
    <source>
        <dbReference type="EMBL" id="QWQ32609.1"/>
    </source>
</evidence>
<dbReference type="AlphaFoldDB" id="A0A8F1SC15"/>
<feature type="transmembrane region" description="Helical" evidence="1">
    <location>
        <begin position="28"/>
        <end position="48"/>
    </location>
</feature>
<keyword evidence="1" id="KW-0812">Transmembrane</keyword>
<sequence length="336" mass="37164">MNVEKIDKSGQKKNARWESFKEWVKKHILAIVLVVSAMVIAGVFIIAIHSIKYEQTASVELKLPTKKPAPKKFYSPLTGVEIANEAAAKLPVTGVMIENSPAARPQSGLKKAGVIYEAVAEGGITRFIALYQGEKPALIGPVRSLRLYYLSWAASYQASVAHVGGSPNALAQVRNGSYRDIDQFFNGGYYWRVRDRYAPHNIYTSGERIDQLNSAKGYIKSEFTSFTRTDGKPAETPNATKIAINLSGYSYNTSYAYDKASNSYARSMAGAPYVDREDGQISPNVVVAMEVGVEARAQNSDGYEDVKTTWSRQSLYFPKWHGHYCHLVKGGHQFVA</sequence>
<evidence type="ECO:0000256" key="1">
    <source>
        <dbReference type="SAM" id="Phobius"/>
    </source>
</evidence>
<dbReference type="KEGG" id="mnd:KOY48_02040"/>
<dbReference type="Pfam" id="PF17479">
    <property type="entry name" value="DUF3048_C"/>
    <property type="match status" value="1"/>
</dbReference>
<dbReference type="Gene3D" id="3.50.90.10">
    <property type="entry name" value="YerB-like"/>
    <property type="match status" value="1"/>
</dbReference>
<accession>A0A8F1SC15</accession>
<keyword evidence="1" id="KW-0472">Membrane</keyword>
<dbReference type="SUPFAM" id="SSF159774">
    <property type="entry name" value="YerB-like"/>
    <property type="match status" value="1"/>
</dbReference>
<name>A0A8F1SC15_9BACT</name>
<dbReference type="InterPro" id="IPR021416">
    <property type="entry name" value="DUF3048_N"/>
</dbReference>
<feature type="domain" description="DUF3048" evidence="2">
    <location>
        <begin position="77"/>
        <end position="218"/>
    </location>
</feature>
<dbReference type="InterPro" id="IPR023158">
    <property type="entry name" value="YerB-like_sf"/>
</dbReference>
<protein>
    <submittedName>
        <fullName evidence="4">DUF3048 domain-containing protein</fullName>
    </submittedName>
</protein>
<dbReference type="Pfam" id="PF11258">
    <property type="entry name" value="DUF3048"/>
    <property type="match status" value="1"/>
</dbReference>
<dbReference type="Proteomes" id="UP000679129">
    <property type="component" value="Chromosome"/>
</dbReference>
<dbReference type="InterPro" id="IPR035328">
    <property type="entry name" value="DUF3048_C"/>
</dbReference>
<reference evidence="4" key="1">
    <citation type="submission" date="2021-06" db="EMBL/GenBank/DDBJ databases">
        <title>An adapted protocol for Saccharibacteria cultivation: two new species join this phylum of Candidate Phyla Radiations.</title>
        <authorList>
            <person name="Ibrahim A."/>
            <person name="Maatouk M."/>
            <person name="Zgheib R."/>
            <person name="Haddad G."/>
            <person name="Bou Khalil J."/>
            <person name="Raoult D."/>
            <person name="Bittar F."/>
        </authorList>
    </citation>
    <scope>NUCLEOTIDE SEQUENCE</scope>
    <source>
        <strain evidence="4">IHU1</strain>
    </source>
</reference>
<evidence type="ECO:0000313" key="5">
    <source>
        <dbReference type="Proteomes" id="UP000679129"/>
    </source>
</evidence>
<keyword evidence="5" id="KW-1185">Reference proteome</keyword>
<gene>
    <name evidence="4" type="ORF">KOY48_02040</name>
</gene>
<evidence type="ECO:0000259" key="3">
    <source>
        <dbReference type="Pfam" id="PF17479"/>
    </source>
</evidence>
<organism evidence="4 5">
    <name type="scientific">Candidatus Minimicrobia naudis</name>
    <dbReference type="NCBI Taxonomy" id="2841263"/>
    <lineage>
        <taxon>Bacteria</taxon>
        <taxon>Candidatus Saccharimonadota</taxon>
        <taxon>Candidatus Saccharimonadota incertae sedis</taxon>
        <taxon>Candidatus Minimicrobia</taxon>
    </lineage>
</organism>
<keyword evidence="1" id="KW-1133">Transmembrane helix</keyword>
<proteinExistence type="predicted"/>